<evidence type="ECO:0000313" key="3">
    <source>
        <dbReference type="Proteomes" id="UP000186914"/>
    </source>
</evidence>
<evidence type="ECO:0000313" key="2">
    <source>
        <dbReference type="EMBL" id="SIR84168.1"/>
    </source>
</evidence>
<dbReference type="EMBL" id="FTNO01000005">
    <property type="protein sequence ID" value="SIR84168.1"/>
    <property type="molecule type" value="Genomic_DNA"/>
</dbReference>
<gene>
    <name evidence="2" type="ORF">SAMN05421858_4100</name>
</gene>
<proteinExistence type="predicted"/>
<organism evidence="2 3">
    <name type="scientific">Haladaptatus litoreus</name>
    <dbReference type="NCBI Taxonomy" id="553468"/>
    <lineage>
        <taxon>Archaea</taxon>
        <taxon>Methanobacteriati</taxon>
        <taxon>Methanobacteriota</taxon>
        <taxon>Stenosarchaea group</taxon>
        <taxon>Halobacteria</taxon>
        <taxon>Halobacteriales</taxon>
        <taxon>Haladaptataceae</taxon>
        <taxon>Haladaptatus</taxon>
    </lineage>
</organism>
<keyword evidence="3" id="KW-1185">Reference proteome</keyword>
<dbReference type="AlphaFoldDB" id="A0A1N7E827"/>
<dbReference type="RefSeq" id="WP_175609747.1">
    <property type="nucleotide sequence ID" value="NZ_FTNO01000005.1"/>
</dbReference>
<accession>A0A1N7E827</accession>
<evidence type="ECO:0000256" key="1">
    <source>
        <dbReference type="SAM" id="MobiDB-lite"/>
    </source>
</evidence>
<dbReference type="Proteomes" id="UP000186914">
    <property type="component" value="Unassembled WGS sequence"/>
</dbReference>
<feature type="region of interest" description="Disordered" evidence="1">
    <location>
        <begin position="1"/>
        <end position="31"/>
    </location>
</feature>
<sequence length="47" mass="5558">MMIATETKSKKTKTTEMTQEEADEKPRRRRSFSLRALLPGPYVRYPK</sequence>
<protein>
    <submittedName>
        <fullName evidence="2">Uncharacterized protein</fullName>
    </submittedName>
</protein>
<name>A0A1N7E827_9EURY</name>
<reference evidence="3" key="1">
    <citation type="submission" date="2017-01" db="EMBL/GenBank/DDBJ databases">
        <authorList>
            <person name="Varghese N."/>
            <person name="Submissions S."/>
        </authorList>
    </citation>
    <scope>NUCLEOTIDE SEQUENCE [LARGE SCALE GENOMIC DNA]</scope>
    <source>
        <strain evidence="3">CGMCC 1.7737</strain>
    </source>
</reference>